<dbReference type="Pfam" id="PF09754">
    <property type="entry name" value="PAC2"/>
    <property type="match status" value="1"/>
</dbReference>
<dbReference type="PATRIC" id="fig|1582439.9.peg.909"/>
<dbReference type="Gene3D" id="3.40.50.10900">
    <property type="entry name" value="PAC-like subunit"/>
    <property type="match status" value="1"/>
</dbReference>
<dbReference type="PANTHER" id="PTHR35610">
    <property type="entry name" value="3-ISOPROPYLMALATE DEHYDRATASE-RELATED"/>
    <property type="match status" value="1"/>
</dbReference>
<feature type="transmembrane region" description="Helical" evidence="2">
    <location>
        <begin position="12"/>
        <end position="32"/>
    </location>
</feature>
<keyword evidence="2" id="KW-0472">Membrane</keyword>
<dbReference type="STRING" id="1582439.NPIRD3C_0884"/>
<keyword evidence="1" id="KW-0175">Coiled coil</keyword>
<reference evidence="3 4" key="2">
    <citation type="journal article" date="2016" name="ISME J.">
        <title>Physiological and genomic characterization of two novel marine thaumarchaeal strains indicates niche differentiation.</title>
        <authorList>
            <person name="Bayer B."/>
            <person name="Vojvoda J."/>
            <person name="Offre P."/>
            <person name="Alves R.J."/>
            <person name="Elisabeth N.H."/>
            <person name="Garcia J.A."/>
            <person name="Volland J.M."/>
            <person name="Srivastava A."/>
            <person name="Schleper C."/>
            <person name="Herndl G.J."/>
        </authorList>
    </citation>
    <scope>NUCLEOTIDE SEQUENCE [LARGE SCALE GENOMIC DNA]</scope>
    <source>
        <strain evidence="3 4">D3C</strain>
    </source>
</reference>
<dbReference type="InterPro" id="IPR038389">
    <property type="entry name" value="PSMG2_sf"/>
</dbReference>
<evidence type="ECO:0000256" key="1">
    <source>
        <dbReference type="SAM" id="Coils"/>
    </source>
</evidence>
<keyword evidence="2" id="KW-1133">Transmembrane helix</keyword>
<dbReference type="PANTHER" id="PTHR35610:SF3">
    <property type="entry name" value="PROTEASOME ASSEMBLY CHAPERONE FAMILY PROTEIN"/>
    <property type="match status" value="1"/>
</dbReference>
<dbReference type="RefSeq" id="WP_425338878.1">
    <property type="nucleotide sequence ID" value="NZ_CP010868.1"/>
</dbReference>
<name>A0A0C5BV23_9ARCH</name>
<organism evidence="3 4">
    <name type="scientific">Nitrosopumilus piranensis</name>
    <dbReference type="NCBI Taxonomy" id="1582439"/>
    <lineage>
        <taxon>Archaea</taxon>
        <taxon>Nitrososphaerota</taxon>
        <taxon>Nitrososphaeria</taxon>
        <taxon>Nitrosopumilales</taxon>
        <taxon>Nitrosopumilaceae</taxon>
        <taxon>Nitrosopumilus</taxon>
    </lineage>
</organism>
<dbReference type="GeneID" id="41600052"/>
<gene>
    <name evidence="3" type="ORF">NPIRD3C_0884</name>
</gene>
<keyword evidence="2" id="KW-0812">Transmembrane</keyword>
<reference evidence="4" key="1">
    <citation type="submission" date="2015-02" db="EMBL/GenBank/DDBJ databases">
        <title>Characterization of two novel Thaumarchaeota isolated from the Northern Adriatic Sea.</title>
        <authorList>
            <person name="Bayer B."/>
            <person name="Vojvoda J."/>
            <person name="Offre P."/>
            <person name="Srivastava A."/>
            <person name="Elisabeth N."/>
            <person name="Garcia J.A.L."/>
            <person name="Schleper C."/>
            <person name="Herndl G.J."/>
        </authorList>
    </citation>
    <scope>NUCLEOTIDE SEQUENCE [LARGE SCALE GENOMIC DNA]</scope>
    <source>
        <strain evidence="4">D3C</strain>
    </source>
</reference>
<dbReference type="KEGG" id="nid:NPIRD3C_0884"/>
<accession>A0A0C5BV23</accession>
<dbReference type="EMBL" id="CP010868">
    <property type="protein sequence ID" value="AJM92096.1"/>
    <property type="molecule type" value="Genomic_DNA"/>
</dbReference>
<feature type="coiled-coil region" evidence="1">
    <location>
        <begin position="193"/>
        <end position="235"/>
    </location>
</feature>
<dbReference type="InterPro" id="IPR019151">
    <property type="entry name" value="Proteasome_assmbl_chaperone_2"/>
</dbReference>
<keyword evidence="4" id="KW-1185">Reference proteome</keyword>
<dbReference type="HOGENOM" id="CLU_075000_0_0_2"/>
<dbReference type="SUPFAM" id="SSF159659">
    <property type="entry name" value="Cgl1923-like"/>
    <property type="match status" value="1"/>
</dbReference>
<evidence type="ECO:0000313" key="4">
    <source>
        <dbReference type="Proteomes" id="UP000032027"/>
    </source>
</evidence>
<sequence length="241" mass="27322">MKIVKPNIQEKTLLVGFPSNGLVGTFAISYLIHSLKMRQVGEIEISDLPSSLFIENGEILTPIRVYQKKNIFVIISDVPLNQLLAQSFAHAVHEFCKKNSIKKIIIVSGMETVNKEKNGSKIFGLITHSVLDSILYKNQIPKFLEGSIFGTDAAIISIFRKTKIPALVLYAECHPFFPDPEASIVAIETLAKVLDVKVDIKDIKNRIDKLRIQHRKLMEETLRTLQRQQQEKQGNTPQIYR</sequence>
<reference evidence="3 4" key="3">
    <citation type="journal article" date="2019" name="Int. J. Syst. Evol. Microbiol.">
        <title>Nitrosopumilus adriaticus sp. nov. and Nitrosopumilus piranensis sp. nov., two ammonia-oxidizing archaea from the Adriatic Sea and members of the class Nitrososphaeria.</title>
        <authorList>
            <person name="Bayer B."/>
            <person name="Vojvoda J."/>
            <person name="Reinthaler T."/>
            <person name="Reyes C."/>
            <person name="Pinto M."/>
            <person name="Herndl G.J."/>
        </authorList>
    </citation>
    <scope>NUCLEOTIDE SEQUENCE [LARGE SCALE GENOMIC DNA]</scope>
    <source>
        <strain evidence="3 4">D3C</strain>
    </source>
</reference>
<evidence type="ECO:0000256" key="2">
    <source>
        <dbReference type="SAM" id="Phobius"/>
    </source>
</evidence>
<protein>
    <submittedName>
        <fullName evidence="3">3-isopropylmalate dehydratase</fullName>
    </submittedName>
</protein>
<proteinExistence type="predicted"/>
<dbReference type="AlphaFoldDB" id="A0A0C5BV23"/>
<evidence type="ECO:0000313" key="3">
    <source>
        <dbReference type="EMBL" id="AJM92096.1"/>
    </source>
</evidence>
<dbReference type="Proteomes" id="UP000032027">
    <property type="component" value="Chromosome"/>
</dbReference>